<dbReference type="Pfam" id="PF13403">
    <property type="entry name" value="Hint_2"/>
    <property type="match status" value="1"/>
</dbReference>
<dbReference type="InterPro" id="IPR028992">
    <property type="entry name" value="Hedgehog/Intein_dom"/>
</dbReference>
<reference evidence="2 3" key="1">
    <citation type="journal article" date="2020" name="Microorganisms">
        <title>Description of Komagataeibacter melaceti sp. nov. and Komagataeibacter melomenusus sp. nov. Isolated from Apple Cider Vinegar.</title>
        <authorList>
            <person name="Maric L."/>
            <person name="Cleenwerck I."/>
            <person name="Accetto T."/>
            <person name="Vandamme P."/>
            <person name="Trcek J."/>
        </authorList>
    </citation>
    <scope>NUCLEOTIDE SEQUENCE [LARGE SCALE GENOMIC DNA]</scope>
    <source>
        <strain evidence="2 3">AV436</strain>
    </source>
</reference>
<proteinExistence type="predicted"/>
<evidence type="ECO:0000313" key="3">
    <source>
        <dbReference type="Proteomes" id="UP000623090"/>
    </source>
</evidence>
<evidence type="ECO:0000259" key="1">
    <source>
        <dbReference type="Pfam" id="PF13403"/>
    </source>
</evidence>
<comment type="caution">
    <text evidence="2">The sequence shown here is derived from an EMBL/GenBank/DDBJ whole genome shotgun (WGS) entry which is preliminary data.</text>
</comment>
<dbReference type="EMBL" id="JABJWC010000012">
    <property type="protein sequence ID" value="NPC66119.1"/>
    <property type="molecule type" value="Genomic_DNA"/>
</dbReference>
<dbReference type="SUPFAM" id="SSF51294">
    <property type="entry name" value="Hedgehog/intein (Hint) domain"/>
    <property type="match status" value="1"/>
</dbReference>
<evidence type="ECO:0000313" key="2">
    <source>
        <dbReference type="EMBL" id="NPC66119.1"/>
    </source>
</evidence>
<sequence length="658" mass="69243">MVRAVPARKVSDMTKYTTASGVTYNITQPDTDLLIPIYDVWDVTITAPDGSTIYTGTNLSPGIDVLGVLQLAASGYVLTGTDNYDTLISAASNQTIVTAPGSTGDVDIGVGAAEADTYYIGGDNTISGLVSAITGTTINVVGGTATLTGNSGGSLVGLLTGSTVNIEYGGTFNTGAALVSVLEGGTVNFGTGGGTLILNGGGTVISLLASGTLSGTTLNNYDPAKDTIELQGTTGAISAYSIQDSGSGGKTITMLNSAGQTVAEYAVKTADGVTLPDGNYSTNVTDLAANPLQVTYADDNTYIGACFLADSMIETPSGQCAVQDLRIGDEIIAYAAGSTLTRRVIWAGRKKETVRMGLPDDEAGYPIRILRNAVAEGVPCKDMLITAEHCLFFEGGFIPARMLVNNRSVFYDRSITAYEYYHIETEEHSIIKADGMLTESYLDTGNRGTFQQNGAVVSIGRKPVRSWAEDAAAPLTVAPEVVEPVFRMLESRALQAGHAIACEPPALSDDADLHLMTPAGSIIRKMRDANGYAFFMIPPGVETVRILSRTSRPADTIGPYVDDRRQLGVLVRNIKLFEGSVAHAIATHLAPQAPEGWYDGWYAPRNEPCRWTDGQATLHLGQRRAGSMGLLCLEIMAGGPYNMAAASDVDPEMLRLTA</sequence>
<accession>A0ABX2ACN9</accession>
<dbReference type="Proteomes" id="UP000623090">
    <property type="component" value="Unassembled WGS sequence"/>
</dbReference>
<dbReference type="Gene3D" id="2.170.16.10">
    <property type="entry name" value="Hedgehog/Intein (Hint) domain"/>
    <property type="match status" value="1"/>
</dbReference>
<organism evidence="2 3">
    <name type="scientific">Komagataeibacter melomenusus</name>
    <dbReference type="NCBI Taxonomy" id="2766578"/>
    <lineage>
        <taxon>Bacteria</taxon>
        <taxon>Pseudomonadati</taxon>
        <taxon>Pseudomonadota</taxon>
        <taxon>Alphaproteobacteria</taxon>
        <taxon>Acetobacterales</taxon>
        <taxon>Acetobacteraceae</taxon>
        <taxon>Komagataeibacter</taxon>
    </lineage>
</organism>
<gene>
    <name evidence="2" type="ORF">HNW77_06885</name>
</gene>
<name>A0ABX2ACN9_9PROT</name>
<protein>
    <recommendedName>
        <fullName evidence="1">Hedgehog/Intein (Hint) domain-containing protein</fullName>
    </recommendedName>
</protein>
<dbReference type="InterPro" id="IPR036844">
    <property type="entry name" value="Hint_dom_sf"/>
</dbReference>
<feature type="domain" description="Hedgehog/Intein (Hint)" evidence="1">
    <location>
        <begin position="306"/>
        <end position="444"/>
    </location>
</feature>
<keyword evidence="3" id="KW-1185">Reference proteome</keyword>